<dbReference type="Proteomes" id="UP000310108">
    <property type="component" value="Unassembled WGS sequence"/>
</dbReference>
<accession>A0A4U6XH82</accession>
<protein>
    <submittedName>
        <fullName evidence="1">Uncharacterized protein</fullName>
    </submittedName>
</protein>
<keyword evidence="2" id="KW-1185">Reference proteome</keyword>
<dbReference type="AlphaFoldDB" id="A0A4U6XH82"/>
<evidence type="ECO:0000313" key="2">
    <source>
        <dbReference type="Proteomes" id="UP000310108"/>
    </source>
</evidence>
<comment type="caution">
    <text evidence="1">The sequence shown here is derived from an EMBL/GenBank/DDBJ whole genome shotgun (WGS) entry which is preliminary data.</text>
</comment>
<sequence length="96" mass="10252">MAKAYPHHPAVPAPAVVLPDTPESFLLHCGSRKSPDFAARPQLCLPGLKGSAGNCPVPPAFAQLFAEQQCTSEGRLWNPITPLLTCNFAHGGHRKL</sequence>
<gene>
    <name evidence="1" type="ORF">CTA1_10804</name>
</gene>
<reference evidence="1 2" key="1">
    <citation type="journal article" date="2019" name="PLoS ONE">
        <title>Comparative genome analysis indicates high evolutionary potential of pathogenicity genes in Colletotrichum tanaceti.</title>
        <authorList>
            <person name="Lelwala R.V."/>
            <person name="Korhonen P.K."/>
            <person name="Young N.D."/>
            <person name="Scott J.B."/>
            <person name="Ades P.A."/>
            <person name="Gasser R.B."/>
            <person name="Taylor P.W.J."/>
        </authorList>
    </citation>
    <scope>NUCLEOTIDE SEQUENCE [LARGE SCALE GENOMIC DNA]</scope>
    <source>
        <strain evidence="1">BRIP57314</strain>
    </source>
</reference>
<organism evidence="1 2">
    <name type="scientific">Colletotrichum tanaceti</name>
    <dbReference type="NCBI Taxonomy" id="1306861"/>
    <lineage>
        <taxon>Eukaryota</taxon>
        <taxon>Fungi</taxon>
        <taxon>Dikarya</taxon>
        <taxon>Ascomycota</taxon>
        <taxon>Pezizomycotina</taxon>
        <taxon>Sordariomycetes</taxon>
        <taxon>Hypocreomycetidae</taxon>
        <taxon>Glomerellales</taxon>
        <taxon>Glomerellaceae</taxon>
        <taxon>Colletotrichum</taxon>
        <taxon>Colletotrichum destructivum species complex</taxon>
    </lineage>
</organism>
<proteinExistence type="predicted"/>
<dbReference type="EMBL" id="PJEX01000127">
    <property type="protein sequence ID" value="TKW54652.1"/>
    <property type="molecule type" value="Genomic_DNA"/>
</dbReference>
<evidence type="ECO:0000313" key="1">
    <source>
        <dbReference type="EMBL" id="TKW54652.1"/>
    </source>
</evidence>
<name>A0A4U6XH82_9PEZI</name>